<feature type="chain" id="PRO_5039108443" evidence="1">
    <location>
        <begin position="28"/>
        <end position="145"/>
    </location>
</feature>
<proteinExistence type="predicted"/>
<name>A0A9D9IKE5_9BACT</name>
<comment type="caution">
    <text evidence="2">The sequence shown here is derived from an EMBL/GenBank/DDBJ whole genome shotgun (WGS) entry which is preliminary data.</text>
</comment>
<evidence type="ECO:0000256" key="1">
    <source>
        <dbReference type="SAM" id="SignalP"/>
    </source>
</evidence>
<dbReference type="AlphaFoldDB" id="A0A9D9IKE5"/>
<gene>
    <name evidence="2" type="ORF">IAB81_07445</name>
</gene>
<reference evidence="2" key="2">
    <citation type="journal article" date="2021" name="PeerJ">
        <title>Extensive microbial diversity within the chicken gut microbiome revealed by metagenomics and culture.</title>
        <authorList>
            <person name="Gilroy R."/>
            <person name="Ravi A."/>
            <person name="Getino M."/>
            <person name="Pursley I."/>
            <person name="Horton D.L."/>
            <person name="Alikhan N.F."/>
            <person name="Baker D."/>
            <person name="Gharbi K."/>
            <person name="Hall N."/>
            <person name="Watson M."/>
            <person name="Adriaenssens E.M."/>
            <person name="Foster-Nyarko E."/>
            <person name="Jarju S."/>
            <person name="Secka A."/>
            <person name="Antonio M."/>
            <person name="Oren A."/>
            <person name="Chaudhuri R.R."/>
            <person name="La Ragione R."/>
            <person name="Hildebrand F."/>
            <person name="Pallen M.J."/>
        </authorList>
    </citation>
    <scope>NUCLEOTIDE SEQUENCE</scope>
    <source>
        <strain evidence="2">B1-8020</strain>
    </source>
</reference>
<keyword evidence="2" id="KW-0449">Lipoprotein</keyword>
<dbReference type="InterPro" id="IPR026403">
    <property type="entry name" value="Lipo_with_rSAM"/>
</dbReference>
<evidence type="ECO:0000313" key="3">
    <source>
        <dbReference type="Proteomes" id="UP000823604"/>
    </source>
</evidence>
<feature type="signal peptide" evidence="1">
    <location>
        <begin position="1"/>
        <end position="27"/>
    </location>
</feature>
<protein>
    <submittedName>
        <fullName evidence="2">Radical SAM-associated putative lipoprotein</fullName>
    </submittedName>
</protein>
<reference evidence="2" key="1">
    <citation type="submission" date="2020-10" db="EMBL/GenBank/DDBJ databases">
        <authorList>
            <person name="Gilroy R."/>
        </authorList>
    </citation>
    <scope>NUCLEOTIDE SEQUENCE</scope>
    <source>
        <strain evidence="2">B1-8020</strain>
    </source>
</reference>
<organism evidence="2 3">
    <name type="scientific">Candidatus Merdivivens pullicola</name>
    <dbReference type="NCBI Taxonomy" id="2840872"/>
    <lineage>
        <taxon>Bacteria</taxon>
        <taxon>Pseudomonadati</taxon>
        <taxon>Bacteroidota</taxon>
        <taxon>Bacteroidia</taxon>
        <taxon>Bacteroidales</taxon>
        <taxon>Muribaculaceae</taxon>
        <taxon>Muribaculaceae incertae sedis</taxon>
        <taxon>Candidatus Merdivivens</taxon>
    </lineage>
</organism>
<dbReference type="Proteomes" id="UP000823604">
    <property type="component" value="Unassembled WGS sequence"/>
</dbReference>
<keyword evidence="1" id="KW-0732">Signal</keyword>
<evidence type="ECO:0000313" key="2">
    <source>
        <dbReference type="EMBL" id="MBO8473443.1"/>
    </source>
</evidence>
<dbReference type="NCBIfam" id="TIGR04134">
    <property type="entry name" value="lipo_with_rSAM"/>
    <property type="match status" value="1"/>
</dbReference>
<sequence length="145" mass="16411">MKRVLAVISRFVLVTLFGLSQTSCVMYGTPEVEYEFKGKVMDESSLPIRDIQVTVQPAHENDSPFIFTATTDGAGNFEFKTRIIAWDFPEKVKVIFEDTDGLENRGEYAKDSLLIGTHQVKKADGWYNGGFVSDDVNMYLKRIDL</sequence>
<dbReference type="EMBL" id="JADIMA010000073">
    <property type="protein sequence ID" value="MBO8473443.1"/>
    <property type="molecule type" value="Genomic_DNA"/>
</dbReference>
<accession>A0A9D9IKE5</accession>